<dbReference type="GO" id="GO:0006508">
    <property type="term" value="P:proteolysis"/>
    <property type="evidence" value="ECO:0007669"/>
    <property type="project" value="UniProtKB-KW"/>
</dbReference>
<evidence type="ECO:0000313" key="2">
    <source>
        <dbReference type="Proteomes" id="UP001168216"/>
    </source>
</evidence>
<reference evidence="1" key="1">
    <citation type="submission" date="2023-08" db="EMBL/GenBank/DDBJ databases">
        <title>WGS of Aeromonas isolates.</title>
        <authorList>
            <person name="Lee H."/>
        </authorList>
    </citation>
    <scope>NUCLEOTIDE SEQUENCE</scope>
    <source>
        <strain evidence="1">SL22</strain>
    </source>
</reference>
<dbReference type="Proteomes" id="UP001168216">
    <property type="component" value="Unassembled WGS sequence"/>
</dbReference>
<keyword evidence="1" id="KW-0645">Protease</keyword>
<dbReference type="RefSeq" id="WP_290022717.1">
    <property type="nucleotide sequence ID" value="NZ_JAOPLV010000010.1"/>
</dbReference>
<sequence>MPKTYLALCHDFSRQEVRDEKVWLPLIPAGEFEGNDGRRWNNANPDEVVKAFNRKRPFDIEHATHILGPQGQPAPAMGWIKALQNVGGEVWGQVDWNEEGQQLVDAEKYAYYSPTFTYDAKGVVRGIASAALTNEPNLDQLPALNREETPMPLPVELTQALGLGADADVAAAITAIGTLKSEHQLAMNRAAAGPDLNKFVPKETFDLAMNRATKAEALVKETEEAKLATLVDGAIAEGKIAPANKEMFLGMCRTEGGVEQFKKFVEAAPVIADASKVKGNEHQQQGELSENQLAMCRKFNMKPELYLASLKQIEGAK</sequence>
<keyword evidence="1" id="KW-0378">Hydrolase</keyword>
<protein>
    <submittedName>
        <fullName evidence="1">Phage protease</fullName>
    </submittedName>
</protein>
<dbReference type="AlphaFoldDB" id="A0AAW7I0L6"/>
<proteinExistence type="predicted"/>
<name>A0AAW7I0L6_9GAMM</name>
<comment type="caution">
    <text evidence="1">The sequence shown here is derived from an EMBL/GenBank/DDBJ whole genome shotgun (WGS) entry which is preliminary data.</text>
</comment>
<evidence type="ECO:0000313" key="1">
    <source>
        <dbReference type="EMBL" id="MDM5141729.1"/>
    </source>
</evidence>
<gene>
    <name evidence="1" type="ORF">OB959_18325</name>
</gene>
<dbReference type="EMBL" id="JAOPLV010000010">
    <property type="protein sequence ID" value="MDM5141729.1"/>
    <property type="molecule type" value="Genomic_DNA"/>
</dbReference>
<organism evidence="1 2">
    <name type="scientific">Aeromonas bestiarum</name>
    <dbReference type="NCBI Taxonomy" id="105751"/>
    <lineage>
        <taxon>Bacteria</taxon>
        <taxon>Pseudomonadati</taxon>
        <taxon>Pseudomonadota</taxon>
        <taxon>Gammaproteobacteria</taxon>
        <taxon>Aeromonadales</taxon>
        <taxon>Aeromonadaceae</taxon>
        <taxon>Aeromonas</taxon>
    </lineage>
</organism>
<dbReference type="InterPro" id="IPR012106">
    <property type="entry name" value="Phage_Mu_Gp1"/>
</dbReference>
<accession>A0AAW7I0L6</accession>
<dbReference type="GO" id="GO:0008233">
    <property type="term" value="F:peptidase activity"/>
    <property type="evidence" value="ECO:0007669"/>
    <property type="project" value="UniProtKB-KW"/>
</dbReference>
<dbReference type="Pfam" id="PF10123">
    <property type="entry name" value="Mu-like_Pro"/>
    <property type="match status" value="1"/>
</dbReference>
<dbReference type="PIRSF" id="PIRSF016624">
    <property type="entry name" value="Mu_prophg_I"/>
    <property type="match status" value="1"/>
</dbReference>